<name>A0A2P6P0K4_9EUKA</name>
<comment type="caution">
    <text evidence="2">The sequence shown here is derived from an EMBL/GenBank/DDBJ whole genome shotgun (WGS) entry which is preliminary data.</text>
</comment>
<feature type="compositionally biased region" description="Basic and acidic residues" evidence="1">
    <location>
        <begin position="158"/>
        <end position="168"/>
    </location>
</feature>
<evidence type="ECO:0000313" key="3">
    <source>
        <dbReference type="Proteomes" id="UP000241769"/>
    </source>
</evidence>
<feature type="region of interest" description="Disordered" evidence="1">
    <location>
        <begin position="110"/>
        <end position="168"/>
    </location>
</feature>
<feature type="compositionally biased region" description="Basic and acidic residues" evidence="1">
    <location>
        <begin position="134"/>
        <end position="144"/>
    </location>
</feature>
<gene>
    <name evidence="2" type="ORF">PROFUN_00072</name>
</gene>
<dbReference type="AlphaFoldDB" id="A0A2P6P0K4"/>
<protein>
    <submittedName>
        <fullName evidence="2">Uncharacterized protein</fullName>
    </submittedName>
</protein>
<evidence type="ECO:0000313" key="2">
    <source>
        <dbReference type="EMBL" id="PRP89730.1"/>
    </source>
</evidence>
<dbReference type="EMBL" id="MDYQ01000001">
    <property type="protein sequence ID" value="PRP89730.1"/>
    <property type="molecule type" value="Genomic_DNA"/>
</dbReference>
<proteinExistence type="predicted"/>
<dbReference type="InParanoid" id="A0A2P6P0K4"/>
<dbReference type="Proteomes" id="UP000241769">
    <property type="component" value="Unassembled WGS sequence"/>
</dbReference>
<evidence type="ECO:0000256" key="1">
    <source>
        <dbReference type="SAM" id="MobiDB-lite"/>
    </source>
</evidence>
<keyword evidence="3" id="KW-1185">Reference proteome</keyword>
<reference evidence="2 3" key="1">
    <citation type="journal article" date="2018" name="Genome Biol. Evol.">
        <title>Multiple Roots of Fruiting Body Formation in Amoebozoa.</title>
        <authorList>
            <person name="Hillmann F."/>
            <person name="Forbes G."/>
            <person name="Novohradska S."/>
            <person name="Ferling I."/>
            <person name="Riege K."/>
            <person name="Groth M."/>
            <person name="Westermann M."/>
            <person name="Marz M."/>
            <person name="Spaller T."/>
            <person name="Winckler T."/>
            <person name="Schaap P."/>
            <person name="Glockner G."/>
        </authorList>
    </citation>
    <scope>NUCLEOTIDE SEQUENCE [LARGE SCALE GENOMIC DNA]</scope>
    <source>
        <strain evidence="2 3">Jena</strain>
    </source>
</reference>
<organism evidence="2 3">
    <name type="scientific">Planoprotostelium fungivorum</name>
    <dbReference type="NCBI Taxonomy" id="1890364"/>
    <lineage>
        <taxon>Eukaryota</taxon>
        <taxon>Amoebozoa</taxon>
        <taxon>Evosea</taxon>
        <taxon>Variosea</taxon>
        <taxon>Cavosteliida</taxon>
        <taxon>Cavosteliaceae</taxon>
        <taxon>Planoprotostelium</taxon>
    </lineage>
</organism>
<sequence length="168" mass="18728">MDNNGGHHDHLKSAFVAAANQLTKLYTQSLTSASEAYQQGYQRSHKDVQEWLVKHQQAGKKTISIEEILRRKTEAENSTAKEENASSLVAPEYQFSDASARNHHQNASQAFGFSFGPAPPNGGGQNMFSTISEHPIEGSRKRLYDSNSCMDFSYGDAQYKRTRGEEPE</sequence>
<accession>A0A2P6P0K4</accession>